<dbReference type="Proteomes" id="UP001500751">
    <property type="component" value="Unassembled WGS sequence"/>
</dbReference>
<accession>A0ABP5F2G2</accession>
<evidence type="ECO:0000313" key="2">
    <source>
        <dbReference type="Proteomes" id="UP001500751"/>
    </source>
</evidence>
<reference evidence="2" key="1">
    <citation type="journal article" date="2019" name="Int. J. Syst. Evol. Microbiol.">
        <title>The Global Catalogue of Microorganisms (GCM) 10K type strain sequencing project: providing services to taxonomists for standard genome sequencing and annotation.</title>
        <authorList>
            <consortium name="The Broad Institute Genomics Platform"/>
            <consortium name="The Broad Institute Genome Sequencing Center for Infectious Disease"/>
            <person name="Wu L."/>
            <person name="Ma J."/>
        </authorList>
    </citation>
    <scope>NUCLEOTIDE SEQUENCE [LARGE SCALE GENOMIC DNA]</scope>
    <source>
        <strain evidence="2">JCM 16014</strain>
    </source>
</reference>
<protein>
    <recommendedName>
        <fullName evidence="3">Roadblock/LAMTOR2 domain-containing protein</fullName>
    </recommendedName>
</protein>
<organism evidence="1 2">
    <name type="scientific">Catenulispora yoronensis</name>
    <dbReference type="NCBI Taxonomy" id="450799"/>
    <lineage>
        <taxon>Bacteria</taxon>
        <taxon>Bacillati</taxon>
        <taxon>Actinomycetota</taxon>
        <taxon>Actinomycetes</taxon>
        <taxon>Catenulisporales</taxon>
        <taxon>Catenulisporaceae</taxon>
        <taxon>Catenulispora</taxon>
    </lineage>
</organism>
<evidence type="ECO:0008006" key="3">
    <source>
        <dbReference type="Google" id="ProtNLM"/>
    </source>
</evidence>
<proteinExistence type="predicted"/>
<gene>
    <name evidence="1" type="ORF">GCM10009839_07560</name>
</gene>
<evidence type="ECO:0000313" key="1">
    <source>
        <dbReference type="EMBL" id="GAA2014939.1"/>
    </source>
</evidence>
<keyword evidence="2" id="KW-1185">Reference proteome</keyword>
<dbReference type="EMBL" id="BAAAQN010000003">
    <property type="protein sequence ID" value="GAA2014939.1"/>
    <property type="molecule type" value="Genomic_DNA"/>
</dbReference>
<comment type="caution">
    <text evidence="1">The sequence shown here is derived from an EMBL/GenBank/DDBJ whole genome shotgun (WGS) entry which is preliminary data.</text>
</comment>
<sequence>MPVPKLEISLSAAFESPGVIGAALVDAVTGLAYRSAGDFSTLGEAHEVAELTTLIAGVLHEAGAPGELESVVITSTRRHEIVQTVPGRAPLNSAVLFVALDRERANLALAVREAAALAESILT</sequence>
<name>A0ABP5F2G2_9ACTN</name>